<dbReference type="EMBL" id="NIRS01000004">
    <property type="protein sequence ID" value="PPK37742.1"/>
    <property type="molecule type" value="Genomic_DNA"/>
</dbReference>
<name>A0A2S6FJX8_9PSED</name>
<gene>
    <name evidence="1" type="ORF">CD175_15895</name>
</gene>
<protein>
    <recommendedName>
        <fullName evidence="3">DUF3077 domain-containing protein</fullName>
    </recommendedName>
</protein>
<comment type="caution">
    <text evidence="1">The sequence shown here is derived from an EMBL/GenBank/DDBJ whole genome shotgun (WGS) entry which is preliminary data.</text>
</comment>
<dbReference type="AlphaFoldDB" id="A0A2S6FJX8"/>
<dbReference type="Proteomes" id="UP000238541">
    <property type="component" value="Unassembled WGS sequence"/>
</dbReference>
<evidence type="ECO:0000313" key="1">
    <source>
        <dbReference type="EMBL" id="PPK37742.1"/>
    </source>
</evidence>
<evidence type="ECO:0008006" key="3">
    <source>
        <dbReference type="Google" id="ProtNLM"/>
    </source>
</evidence>
<keyword evidence="2" id="KW-1185">Reference proteome</keyword>
<reference evidence="2" key="1">
    <citation type="submission" date="2017-06" db="EMBL/GenBank/DDBJ databases">
        <authorList>
            <person name="Furmanczyk E.M."/>
        </authorList>
    </citation>
    <scope>NUCLEOTIDE SEQUENCE [LARGE SCALE GENOMIC DNA]</scope>
    <source>
        <strain evidence="2">AP3_16</strain>
    </source>
</reference>
<organism evidence="1 2">
    <name type="scientific">Pseudomonas laurylsulfatiphila</name>
    <dbReference type="NCBI Taxonomy" id="2011015"/>
    <lineage>
        <taxon>Bacteria</taxon>
        <taxon>Pseudomonadati</taxon>
        <taxon>Pseudomonadota</taxon>
        <taxon>Gammaproteobacteria</taxon>
        <taxon>Pseudomonadales</taxon>
        <taxon>Pseudomonadaceae</taxon>
        <taxon>Pseudomonas</taxon>
    </lineage>
</organism>
<accession>A0A2S6FJX8</accession>
<evidence type="ECO:0000313" key="2">
    <source>
        <dbReference type="Proteomes" id="UP000238541"/>
    </source>
</evidence>
<dbReference type="RefSeq" id="WP_104449683.1">
    <property type="nucleotide sequence ID" value="NZ_NIRS01000004.1"/>
</dbReference>
<sequence length="116" mass="12391">MKKITPDPPVASAACDTLDLDQLSEASHRIVSKRLRNPNHADPICHVFTILPDVDTETLLCHACETLASLNVLTTDLACKLEGSPRSLALSIQQLAVVGELLVNRALDNVDPVGGV</sequence>
<proteinExistence type="predicted"/>
<dbReference type="Pfam" id="PF19619">
    <property type="entry name" value="DUF6124"/>
    <property type="match status" value="1"/>
</dbReference>